<dbReference type="Proteomes" id="UP000729402">
    <property type="component" value="Unassembled WGS sequence"/>
</dbReference>
<evidence type="ECO:0000313" key="3">
    <source>
        <dbReference type="Proteomes" id="UP000729402"/>
    </source>
</evidence>
<reference evidence="2" key="1">
    <citation type="journal article" date="2021" name="bioRxiv">
        <title>Whole Genome Assembly and Annotation of Northern Wild Rice, Zizania palustris L., Supports a Whole Genome Duplication in the Zizania Genus.</title>
        <authorList>
            <person name="Haas M."/>
            <person name="Kono T."/>
            <person name="Macchietto M."/>
            <person name="Millas R."/>
            <person name="McGilp L."/>
            <person name="Shao M."/>
            <person name="Duquette J."/>
            <person name="Hirsch C.N."/>
            <person name="Kimball J."/>
        </authorList>
    </citation>
    <scope>NUCLEOTIDE SEQUENCE</scope>
    <source>
        <tissue evidence="2">Fresh leaf tissue</tissue>
    </source>
</reference>
<protein>
    <submittedName>
        <fullName evidence="2">Uncharacterized protein</fullName>
    </submittedName>
</protein>
<reference evidence="2" key="2">
    <citation type="submission" date="2021-02" db="EMBL/GenBank/DDBJ databases">
        <authorList>
            <person name="Kimball J.A."/>
            <person name="Haas M.W."/>
            <person name="Macchietto M."/>
            <person name="Kono T."/>
            <person name="Duquette J."/>
            <person name="Shao M."/>
        </authorList>
    </citation>
    <scope>NUCLEOTIDE SEQUENCE</scope>
    <source>
        <tissue evidence="2">Fresh leaf tissue</tissue>
    </source>
</reference>
<sequence>MTETKWFYGTSQTNLLRVAAVLDECDRVRRSVVAEAYQPSVTPADWTGNGGYLRTWRTSLPPFPARGRYHGNTVIRREGCALSATVDMEVYFDDREAAVMGVCGGRRHWLGLGFGEDERRRRNSSRPSSEAPTNVGKTVHTGYR</sequence>
<dbReference type="AlphaFoldDB" id="A0A8J5S488"/>
<accession>A0A8J5S488</accession>
<comment type="caution">
    <text evidence="2">The sequence shown here is derived from an EMBL/GenBank/DDBJ whole genome shotgun (WGS) entry which is preliminary data.</text>
</comment>
<feature type="region of interest" description="Disordered" evidence="1">
    <location>
        <begin position="117"/>
        <end position="144"/>
    </location>
</feature>
<organism evidence="2 3">
    <name type="scientific">Zizania palustris</name>
    <name type="common">Northern wild rice</name>
    <dbReference type="NCBI Taxonomy" id="103762"/>
    <lineage>
        <taxon>Eukaryota</taxon>
        <taxon>Viridiplantae</taxon>
        <taxon>Streptophyta</taxon>
        <taxon>Embryophyta</taxon>
        <taxon>Tracheophyta</taxon>
        <taxon>Spermatophyta</taxon>
        <taxon>Magnoliopsida</taxon>
        <taxon>Liliopsida</taxon>
        <taxon>Poales</taxon>
        <taxon>Poaceae</taxon>
        <taxon>BOP clade</taxon>
        <taxon>Oryzoideae</taxon>
        <taxon>Oryzeae</taxon>
        <taxon>Zizaniinae</taxon>
        <taxon>Zizania</taxon>
    </lineage>
</organism>
<evidence type="ECO:0000256" key="1">
    <source>
        <dbReference type="SAM" id="MobiDB-lite"/>
    </source>
</evidence>
<evidence type="ECO:0000313" key="2">
    <source>
        <dbReference type="EMBL" id="KAG8050529.1"/>
    </source>
</evidence>
<gene>
    <name evidence="2" type="ORF">GUJ93_ZPchr0009g469</name>
</gene>
<dbReference type="EMBL" id="JAAALK010000289">
    <property type="protein sequence ID" value="KAG8050529.1"/>
    <property type="molecule type" value="Genomic_DNA"/>
</dbReference>
<name>A0A8J5S488_ZIZPA</name>
<keyword evidence="3" id="KW-1185">Reference proteome</keyword>
<proteinExistence type="predicted"/>